<accession>A0A8T2QHC0</accession>
<dbReference type="EMBL" id="CM035439">
    <property type="protein sequence ID" value="KAH7283527.1"/>
    <property type="molecule type" value="Genomic_DNA"/>
</dbReference>
<dbReference type="OrthoDB" id="694295at2759"/>
<gene>
    <name evidence="6" type="ORF">KP509_34G011600</name>
</gene>
<comment type="similarity">
    <text evidence="2">Belongs to the IQD family.</text>
</comment>
<evidence type="ECO:0000313" key="7">
    <source>
        <dbReference type="Proteomes" id="UP000825935"/>
    </source>
</evidence>
<protein>
    <recommendedName>
        <fullName evidence="5">DUF4005 domain-containing protein</fullName>
    </recommendedName>
</protein>
<dbReference type="InterPro" id="IPR000048">
    <property type="entry name" value="IQ_motif_EF-hand-BS"/>
</dbReference>
<evidence type="ECO:0000313" key="6">
    <source>
        <dbReference type="EMBL" id="KAH7283527.1"/>
    </source>
</evidence>
<reference evidence="6" key="1">
    <citation type="submission" date="2021-08" db="EMBL/GenBank/DDBJ databases">
        <title>WGS assembly of Ceratopteris richardii.</title>
        <authorList>
            <person name="Marchant D.B."/>
            <person name="Chen G."/>
            <person name="Jenkins J."/>
            <person name="Shu S."/>
            <person name="Leebens-Mack J."/>
            <person name="Grimwood J."/>
            <person name="Schmutz J."/>
            <person name="Soltis P."/>
            <person name="Soltis D."/>
            <person name="Chen Z.-H."/>
        </authorList>
    </citation>
    <scope>NUCLEOTIDE SEQUENCE</scope>
    <source>
        <strain evidence="6">Whitten #5841</strain>
        <tissue evidence="6">Leaf</tissue>
    </source>
</reference>
<dbReference type="AlphaFoldDB" id="A0A8T2QHC0"/>
<comment type="caution">
    <text evidence="6">The sequence shown here is derived from an EMBL/GenBank/DDBJ whole genome shotgun (WGS) entry which is preliminary data.</text>
</comment>
<feature type="compositionally biased region" description="Basic residues" evidence="4">
    <location>
        <begin position="404"/>
        <end position="420"/>
    </location>
</feature>
<feature type="region of interest" description="Disordered" evidence="4">
    <location>
        <begin position="383"/>
        <end position="496"/>
    </location>
</feature>
<feature type="compositionally biased region" description="Polar residues" evidence="4">
    <location>
        <begin position="389"/>
        <end position="403"/>
    </location>
</feature>
<dbReference type="Proteomes" id="UP000825935">
    <property type="component" value="Chromosome 34"/>
</dbReference>
<feature type="compositionally biased region" description="Low complexity" evidence="4">
    <location>
        <begin position="451"/>
        <end position="460"/>
    </location>
</feature>
<evidence type="ECO:0000256" key="1">
    <source>
        <dbReference type="ARBA" id="ARBA00022860"/>
    </source>
</evidence>
<feature type="region of interest" description="Disordered" evidence="4">
    <location>
        <begin position="224"/>
        <end position="244"/>
    </location>
</feature>
<dbReference type="InterPro" id="IPR025064">
    <property type="entry name" value="DUF4005"/>
</dbReference>
<dbReference type="Pfam" id="PF00612">
    <property type="entry name" value="IQ"/>
    <property type="match status" value="2"/>
</dbReference>
<dbReference type="CDD" id="cd23767">
    <property type="entry name" value="IQCD"/>
    <property type="match status" value="1"/>
</dbReference>
<proteinExistence type="inferred from homology"/>
<evidence type="ECO:0000256" key="3">
    <source>
        <dbReference type="ARBA" id="ARBA00024378"/>
    </source>
</evidence>
<name>A0A8T2QHC0_CERRI</name>
<feature type="domain" description="DUF4005" evidence="5">
    <location>
        <begin position="384"/>
        <end position="483"/>
    </location>
</feature>
<dbReference type="Pfam" id="PF13178">
    <property type="entry name" value="DUF4005"/>
    <property type="match status" value="1"/>
</dbReference>
<dbReference type="PROSITE" id="PS50096">
    <property type="entry name" value="IQ"/>
    <property type="match status" value="2"/>
</dbReference>
<dbReference type="PANTHER" id="PTHR32295:SF33">
    <property type="entry name" value="PROTEIN IQ-DOMAIN 21"/>
    <property type="match status" value="1"/>
</dbReference>
<evidence type="ECO:0000256" key="2">
    <source>
        <dbReference type="ARBA" id="ARBA00024341"/>
    </source>
</evidence>
<comment type="subunit">
    <text evidence="3">Binds to multiple calmodulin (CaM) in the presence of Ca(2+) and CaM-like proteins.</text>
</comment>
<evidence type="ECO:0000259" key="5">
    <source>
        <dbReference type="Pfam" id="PF13178"/>
    </source>
</evidence>
<dbReference type="PANTHER" id="PTHR32295">
    <property type="entry name" value="IQ-DOMAIN 5-RELATED"/>
    <property type="match status" value="1"/>
</dbReference>
<evidence type="ECO:0000256" key="4">
    <source>
        <dbReference type="SAM" id="MobiDB-lite"/>
    </source>
</evidence>
<dbReference type="EMBL" id="CM035439">
    <property type="protein sequence ID" value="KAH7283528.1"/>
    <property type="molecule type" value="Genomic_DNA"/>
</dbReference>
<feature type="compositionally biased region" description="Polar residues" evidence="4">
    <location>
        <begin position="431"/>
        <end position="445"/>
    </location>
</feature>
<organism evidence="6 7">
    <name type="scientific">Ceratopteris richardii</name>
    <name type="common">Triangle waterfern</name>
    <dbReference type="NCBI Taxonomy" id="49495"/>
    <lineage>
        <taxon>Eukaryota</taxon>
        <taxon>Viridiplantae</taxon>
        <taxon>Streptophyta</taxon>
        <taxon>Embryophyta</taxon>
        <taxon>Tracheophyta</taxon>
        <taxon>Polypodiopsida</taxon>
        <taxon>Polypodiidae</taxon>
        <taxon>Polypodiales</taxon>
        <taxon>Pteridineae</taxon>
        <taxon>Pteridaceae</taxon>
        <taxon>Parkerioideae</taxon>
        <taxon>Ceratopteris</taxon>
    </lineage>
</organism>
<dbReference type="Gene3D" id="1.20.5.190">
    <property type="match status" value="1"/>
</dbReference>
<dbReference type="GO" id="GO:0005516">
    <property type="term" value="F:calmodulin binding"/>
    <property type="evidence" value="ECO:0007669"/>
    <property type="project" value="UniProtKB-KW"/>
</dbReference>
<sequence length="496" mass="55583">MRKEGFWLAALKSIFKLKSKDSGKGKAFAFHFEDKTPNALATNSKTRTRKGKGRWNCAESSDVLVTSSLETRLPADNGEPKENHALLVAAASVAAAEAAAVAAYAAVEVVRLTGISSPTLMRASQEQHIGDSRFSTALSLSREDWAAIKIQTAFRAYLARKAFRALRGLVRLQAIFRGHIVRRKASRTFQCMQALLRVQTRIREMRMKAYENGGGVARSNLLQQHKQESSNEQKENLGDRNSLGYNSTVQSAEELQSTRTKKTDLTRLKREKLWAYALSRQPRDCPAKESSDFHAEHYSDKFHSGWTWLKHWMSATSWQDARLDSRLAELIVKDSKLDRPTAESRIEGDGVKKSDTLEGKFGETFDKSIVICPLQRQSLAMSNCRRVKTSSNSESRNTPSTRSLYRKCHTSPKNGRTRHHSLLDDEASLRSPDTPNYMSTTQSAFSKRSSRSLSLPKQKPFTSGREFNALSSARRRLSFSTTKGSLGSSKHTSKLP</sequence>
<keyword evidence="7" id="KW-1185">Reference proteome</keyword>
<dbReference type="SMART" id="SM00015">
    <property type="entry name" value="IQ"/>
    <property type="match status" value="2"/>
</dbReference>
<feature type="compositionally biased region" description="Basic and acidic residues" evidence="4">
    <location>
        <begin position="225"/>
        <end position="238"/>
    </location>
</feature>
<keyword evidence="1" id="KW-0112">Calmodulin-binding</keyword>
<feature type="compositionally biased region" description="Polar residues" evidence="4">
    <location>
        <begin position="479"/>
        <end position="490"/>
    </location>
</feature>